<dbReference type="PANTHER" id="PTHR14492">
    <property type="entry name" value="JBTS17"/>
    <property type="match status" value="1"/>
</dbReference>
<evidence type="ECO:0000256" key="1">
    <source>
        <dbReference type="SAM" id="MobiDB-lite"/>
    </source>
</evidence>
<dbReference type="EMBL" id="KL889347">
    <property type="protein sequence ID" value="KGL76736.1"/>
    <property type="molecule type" value="Genomic_DNA"/>
</dbReference>
<sequence>VEDKEDQRVEKSEKRKTEQNGEISVSDGQPSLTVVSNISSIASNASLCTKNQKVKKETSTAEKQSTSETARQMLQDEMLKLVQQINFLSLMQIVQSSFASLPNVQQILQQSQSAQLEGSQPSHTPKGGVSEKSSCSA</sequence>
<feature type="region of interest" description="Disordered" evidence="1">
    <location>
        <begin position="110"/>
        <end position="137"/>
    </location>
</feature>
<protein>
    <submittedName>
        <fullName evidence="2">Uncharacterized protein C5orf42</fullName>
    </submittedName>
</protein>
<proteinExistence type="predicted"/>
<gene>
    <name evidence="2" type="ORF">N309_09639</name>
</gene>
<feature type="region of interest" description="Disordered" evidence="1">
    <location>
        <begin position="49"/>
        <end position="69"/>
    </location>
</feature>
<dbReference type="GO" id="GO:0035869">
    <property type="term" value="C:ciliary transition zone"/>
    <property type="evidence" value="ECO:0007669"/>
    <property type="project" value="TreeGrafter"/>
</dbReference>
<feature type="region of interest" description="Disordered" evidence="1">
    <location>
        <begin position="1"/>
        <end position="29"/>
    </location>
</feature>
<name>A0A099Z4S4_TINGU</name>
<dbReference type="InterPro" id="IPR028236">
    <property type="entry name" value="CPLANE1"/>
</dbReference>
<evidence type="ECO:0000313" key="2">
    <source>
        <dbReference type="EMBL" id="KGL76736.1"/>
    </source>
</evidence>
<dbReference type="PANTHER" id="PTHR14492:SF4">
    <property type="entry name" value="CILIOGENESIS AND PLANAR POLARITY EFFECTOR 1"/>
    <property type="match status" value="1"/>
</dbReference>
<dbReference type="Proteomes" id="UP000053641">
    <property type="component" value="Unassembled WGS sequence"/>
</dbReference>
<feature type="compositionally biased region" description="Basic and acidic residues" evidence="1">
    <location>
        <begin position="1"/>
        <end position="19"/>
    </location>
</feature>
<evidence type="ECO:0000313" key="3">
    <source>
        <dbReference type="Proteomes" id="UP000053641"/>
    </source>
</evidence>
<dbReference type="GO" id="GO:0060271">
    <property type="term" value="P:cilium assembly"/>
    <property type="evidence" value="ECO:0007669"/>
    <property type="project" value="TreeGrafter"/>
</dbReference>
<dbReference type="AlphaFoldDB" id="A0A099Z4S4"/>
<keyword evidence="3" id="KW-1185">Reference proteome</keyword>
<feature type="non-terminal residue" evidence="2">
    <location>
        <position position="1"/>
    </location>
</feature>
<reference evidence="2 3" key="1">
    <citation type="submission" date="2014-06" db="EMBL/GenBank/DDBJ databases">
        <title>Genome evolution of avian class.</title>
        <authorList>
            <person name="Zhang G."/>
            <person name="Li C."/>
        </authorList>
    </citation>
    <scope>NUCLEOTIDE SEQUENCE [LARGE SCALE GENOMIC DNA]</scope>
    <source>
        <strain evidence="2">BGI_N309</strain>
    </source>
</reference>
<feature type="compositionally biased region" description="Polar residues" evidence="1">
    <location>
        <begin position="20"/>
        <end position="29"/>
    </location>
</feature>
<accession>A0A099Z4S4</accession>
<dbReference type="STRING" id="94827.A0A099Z4S4"/>
<organism evidence="2 3">
    <name type="scientific">Tinamus guttatus</name>
    <name type="common">White-throated tinamou</name>
    <dbReference type="NCBI Taxonomy" id="94827"/>
    <lineage>
        <taxon>Eukaryota</taxon>
        <taxon>Metazoa</taxon>
        <taxon>Chordata</taxon>
        <taxon>Craniata</taxon>
        <taxon>Vertebrata</taxon>
        <taxon>Euteleostomi</taxon>
        <taxon>Archelosauria</taxon>
        <taxon>Archosauria</taxon>
        <taxon>Dinosauria</taxon>
        <taxon>Saurischia</taxon>
        <taxon>Theropoda</taxon>
        <taxon>Coelurosauria</taxon>
        <taxon>Aves</taxon>
        <taxon>Palaeognathae</taxon>
        <taxon>Tinamiformes</taxon>
        <taxon>Tinamidae</taxon>
        <taxon>Tinamus</taxon>
    </lineage>
</organism>
<feature type="non-terminal residue" evidence="2">
    <location>
        <position position="137"/>
    </location>
</feature>